<gene>
    <name evidence="2" type="ORF">SAMN02746098_04524</name>
</gene>
<accession>A0A1M6DEV9</accession>
<evidence type="ECO:0000313" key="3">
    <source>
        <dbReference type="Proteomes" id="UP000183954"/>
    </source>
</evidence>
<protein>
    <recommendedName>
        <fullName evidence="1">Molybdopterin cofactor biosynthesis MoaD-related C-terminal domain-containing protein</fullName>
    </recommendedName>
</protein>
<dbReference type="Proteomes" id="UP000183954">
    <property type="component" value="Unassembled WGS sequence"/>
</dbReference>
<dbReference type="EMBL" id="FQXJ01000023">
    <property type="protein sequence ID" value="SHI71703.1"/>
    <property type="molecule type" value="Genomic_DNA"/>
</dbReference>
<dbReference type="AlphaFoldDB" id="A0A1M6DEV9"/>
<dbReference type="InterPro" id="IPR036473">
    <property type="entry name" value="Mopterin_CF_MoaD-rel_C_sf"/>
</dbReference>
<keyword evidence="3" id="KW-1185">Reference proteome</keyword>
<dbReference type="OrthoDB" id="1798819at2"/>
<name>A0A1M6DEV9_9FIRM</name>
<dbReference type="SUPFAM" id="SSF103239">
    <property type="entry name" value="MoaD-related protein, C-terminal domain"/>
    <property type="match status" value="1"/>
</dbReference>
<dbReference type="RefSeq" id="WP_073032391.1">
    <property type="nucleotide sequence ID" value="NZ_FQXJ01000023.1"/>
</dbReference>
<dbReference type="Pfam" id="PF09189">
    <property type="entry name" value="MoaD_arch"/>
    <property type="match status" value="1"/>
</dbReference>
<reference evidence="3" key="1">
    <citation type="submission" date="2016-11" db="EMBL/GenBank/DDBJ databases">
        <authorList>
            <person name="Varghese N."/>
            <person name="Submissions S."/>
        </authorList>
    </citation>
    <scope>NUCLEOTIDE SEQUENCE [LARGE SCALE GENOMIC DNA]</scope>
    <source>
        <strain evidence="3">DSM 15449</strain>
    </source>
</reference>
<dbReference type="Gene3D" id="3.30.1370.80">
    <property type="entry name" value="Molybdopterin cofactor biosynthesis MoaD-related, C-terminal domain"/>
    <property type="match status" value="1"/>
</dbReference>
<sequence>MGIKEYSLEMRGMPHCDLEEYFLSIGGKWDGKGTYFAPNWEVNLSDTWSCTLGSIQIPATQVIFRVDEEDWPEIIRAFRLRFLSAGG</sequence>
<proteinExistence type="predicted"/>
<dbReference type="InterPro" id="IPR015272">
    <property type="entry name" value="MoadD_C"/>
</dbReference>
<organism evidence="2 3">
    <name type="scientific">Desulfosporosinus lacus DSM 15449</name>
    <dbReference type="NCBI Taxonomy" id="1121420"/>
    <lineage>
        <taxon>Bacteria</taxon>
        <taxon>Bacillati</taxon>
        <taxon>Bacillota</taxon>
        <taxon>Clostridia</taxon>
        <taxon>Eubacteriales</taxon>
        <taxon>Desulfitobacteriaceae</taxon>
        <taxon>Desulfosporosinus</taxon>
    </lineage>
</organism>
<feature type="domain" description="Molybdopterin cofactor biosynthesis MoaD-related C-terminal" evidence="1">
    <location>
        <begin position="7"/>
        <end position="87"/>
    </location>
</feature>
<evidence type="ECO:0000313" key="2">
    <source>
        <dbReference type="EMBL" id="SHI71703.1"/>
    </source>
</evidence>
<evidence type="ECO:0000259" key="1">
    <source>
        <dbReference type="Pfam" id="PF09189"/>
    </source>
</evidence>